<accession>A0AAD2H0E6</accession>
<comment type="caution">
    <text evidence="2">The sequence shown here is derived from an EMBL/GenBank/DDBJ whole genome shotgun (WGS) entry which is preliminary data.</text>
</comment>
<sequence>MSHTTTYDFPESIAPSSSTSSVSSDCSSSSTSTLRDRRGVSLWISFSAVFPVAPKPKGALGPTVNNIPRRRKRSSVVSIDSRPVSENSSSLDRGGYFA</sequence>
<reference evidence="2" key="1">
    <citation type="submission" date="2023-11" db="EMBL/GenBank/DDBJ databases">
        <authorList>
            <person name="De Vega J J."/>
            <person name="De Vega J J."/>
        </authorList>
    </citation>
    <scope>NUCLEOTIDE SEQUENCE</scope>
</reference>
<feature type="region of interest" description="Disordered" evidence="1">
    <location>
        <begin position="57"/>
        <end position="98"/>
    </location>
</feature>
<name>A0AAD2H0E6_9AGAR</name>
<feature type="compositionally biased region" description="Low complexity" evidence="1">
    <location>
        <begin position="16"/>
        <end position="33"/>
    </location>
</feature>
<evidence type="ECO:0000313" key="2">
    <source>
        <dbReference type="EMBL" id="CAK5267554.1"/>
    </source>
</evidence>
<gene>
    <name evidence="2" type="ORF">MYCIT1_LOCUS10166</name>
</gene>
<keyword evidence="3" id="KW-1185">Reference proteome</keyword>
<evidence type="ECO:0000313" key="3">
    <source>
        <dbReference type="Proteomes" id="UP001295794"/>
    </source>
</evidence>
<evidence type="ECO:0000256" key="1">
    <source>
        <dbReference type="SAM" id="MobiDB-lite"/>
    </source>
</evidence>
<proteinExistence type="predicted"/>
<protein>
    <submittedName>
        <fullName evidence="2">Uncharacterized protein</fullName>
    </submittedName>
</protein>
<feature type="region of interest" description="Disordered" evidence="1">
    <location>
        <begin position="1"/>
        <end position="36"/>
    </location>
</feature>
<dbReference type="EMBL" id="CAVNYO010000126">
    <property type="protein sequence ID" value="CAK5267554.1"/>
    <property type="molecule type" value="Genomic_DNA"/>
</dbReference>
<dbReference type="AlphaFoldDB" id="A0AAD2H0E6"/>
<organism evidence="2 3">
    <name type="scientific">Mycena citricolor</name>
    <dbReference type="NCBI Taxonomy" id="2018698"/>
    <lineage>
        <taxon>Eukaryota</taxon>
        <taxon>Fungi</taxon>
        <taxon>Dikarya</taxon>
        <taxon>Basidiomycota</taxon>
        <taxon>Agaricomycotina</taxon>
        <taxon>Agaricomycetes</taxon>
        <taxon>Agaricomycetidae</taxon>
        <taxon>Agaricales</taxon>
        <taxon>Marasmiineae</taxon>
        <taxon>Mycenaceae</taxon>
        <taxon>Mycena</taxon>
    </lineage>
</organism>
<dbReference type="Proteomes" id="UP001295794">
    <property type="component" value="Unassembled WGS sequence"/>
</dbReference>